<keyword evidence="3" id="KW-1185">Reference proteome</keyword>
<name>A0A2N0BN05_9LEPT</name>
<dbReference type="EMBL" id="NPEF01000427">
    <property type="protein sequence ID" value="PJZ90974.1"/>
    <property type="molecule type" value="Genomic_DNA"/>
</dbReference>
<evidence type="ECO:0000313" key="3">
    <source>
        <dbReference type="Proteomes" id="UP000232122"/>
    </source>
</evidence>
<accession>A0A2N0B370</accession>
<sequence length="178" mass="21258">MQKIDFQYFTEFNGKPRPNSGASDLLIPFHLKGLIEQKIRKHGNLKNYFHFLIYKFHKKHLLSAFPDSAFRRTLYQSKNQNLIRYSFRPHHEDWYKAKIAGFYFGISICRLFARLIDLDKEEDSEQIDHNRIRRIHRGGFSYSKGILRPLHLHLTILNDPQMILKKLLLGRKFRSNTA</sequence>
<reference evidence="1" key="3">
    <citation type="submission" date="2023-10" db="EMBL/GenBank/DDBJ databases">
        <authorList>
            <person name="Picardeau M."/>
            <person name="Thibeaux R."/>
        </authorList>
    </citation>
    <scope>NUCLEOTIDE SEQUENCE</scope>
    <source>
        <strain evidence="1">ATI7-C-A5</strain>
    </source>
</reference>
<dbReference type="OrthoDB" id="329531at2"/>
<proteinExistence type="predicted"/>
<accession>A0A2N0BN05</accession>
<dbReference type="Proteomes" id="UP000232122">
    <property type="component" value="Unassembled WGS sequence"/>
</dbReference>
<organism evidence="2">
    <name type="scientific">Leptospira ellisii</name>
    <dbReference type="NCBI Taxonomy" id="2023197"/>
    <lineage>
        <taxon>Bacteria</taxon>
        <taxon>Pseudomonadati</taxon>
        <taxon>Spirochaetota</taxon>
        <taxon>Spirochaetia</taxon>
        <taxon>Leptospirales</taxon>
        <taxon>Leptospiraceae</taxon>
        <taxon>Leptospira</taxon>
    </lineage>
</organism>
<dbReference type="InterPro" id="IPR011458">
    <property type="entry name" value="DUF1564"/>
</dbReference>
<evidence type="ECO:0000313" key="1">
    <source>
        <dbReference type="EMBL" id="MDV6236776.1"/>
    </source>
</evidence>
<dbReference type="RefSeq" id="WP_100746222.1">
    <property type="nucleotide sequence ID" value="NZ_NPEF02000016.1"/>
</dbReference>
<gene>
    <name evidence="1" type="ORF">CH379_014200</name>
    <name evidence="2" type="ORF">CH379_21290</name>
</gene>
<reference evidence="2" key="1">
    <citation type="submission" date="2017-07" db="EMBL/GenBank/DDBJ databases">
        <title>Leptospira spp. isolated from tropical soils.</title>
        <authorList>
            <person name="Thibeaux R."/>
            <person name="Iraola G."/>
            <person name="Ferres I."/>
            <person name="Bierque E."/>
            <person name="Girault D."/>
            <person name="Soupe-Gilbert M.-E."/>
            <person name="Picardeau M."/>
            <person name="Goarant C."/>
        </authorList>
    </citation>
    <scope>NUCLEOTIDE SEQUENCE [LARGE SCALE GENOMIC DNA]</scope>
    <source>
        <strain evidence="2">ATI7-C-A5</strain>
    </source>
</reference>
<dbReference type="EMBL" id="NPEF02000016">
    <property type="protein sequence ID" value="MDV6236776.1"/>
    <property type="molecule type" value="Genomic_DNA"/>
</dbReference>
<protein>
    <submittedName>
        <fullName evidence="1">DUF1564 family protein</fullName>
    </submittedName>
</protein>
<dbReference type="AlphaFoldDB" id="A0A2N0BN05"/>
<evidence type="ECO:0000313" key="2">
    <source>
        <dbReference type="EMBL" id="PJZ90974.1"/>
    </source>
</evidence>
<dbReference type="Pfam" id="PF07600">
    <property type="entry name" value="DUF1564"/>
    <property type="match status" value="1"/>
</dbReference>
<reference evidence="1 3" key="2">
    <citation type="journal article" date="2018" name="Microb. Genom.">
        <title>Deciphering the unexplored Leptospira diversity from soils uncovers genomic evolution to virulence.</title>
        <authorList>
            <person name="Thibeaux R."/>
            <person name="Iraola G."/>
            <person name="Ferres I."/>
            <person name="Bierque E."/>
            <person name="Girault D."/>
            <person name="Soupe-Gilbert M.E."/>
            <person name="Picardeau M."/>
            <person name="Goarant C."/>
        </authorList>
    </citation>
    <scope>NUCLEOTIDE SEQUENCE [LARGE SCALE GENOMIC DNA]</scope>
    <source>
        <strain evidence="1 3">ATI7-C-A5</strain>
    </source>
</reference>
<comment type="caution">
    <text evidence="2">The sequence shown here is derived from an EMBL/GenBank/DDBJ whole genome shotgun (WGS) entry which is preliminary data.</text>
</comment>